<feature type="transmembrane region" description="Helical" evidence="9">
    <location>
        <begin position="633"/>
        <end position="651"/>
    </location>
</feature>
<gene>
    <name evidence="11" type="ORF">GCU69_29700</name>
</gene>
<keyword evidence="5 9" id="KW-1133">Transmembrane helix</keyword>
<feature type="transmembrane region" description="Helical" evidence="9">
    <location>
        <begin position="551"/>
        <end position="569"/>
    </location>
</feature>
<dbReference type="PANTHER" id="PTHR31310">
    <property type="match status" value="1"/>
</dbReference>
<dbReference type="Pfam" id="PF09594">
    <property type="entry name" value="GT87"/>
    <property type="match status" value="1"/>
</dbReference>
<feature type="transmembrane region" description="Helical" evidence="9">
    <location>
        <begin position="292"/>
        <end position="313"/>
    </location>
</feature>
<feature type="domain" description="Inositolphosphotransferase Aur1/Ipt1" evidence="10">
    <location>
        <begin position="488"/>
        <end position="669"/>
    </location>
</feature>
<feature type="transmembrane region" description="Helical" evidence="9">
    <location>
        <begin position="604"/>
        <end position="626"/>
    </location>
</feature>
<name>A0ABQ7F959_9ACTN</name>
<dbReference type="InterPro" id="IPR052185">
    <property type="entry name" value="IPC_Synthase-Related"/>
</dbReference>
<feature type="transmembrane region" description="Helical" evidence="9">
    <location>
        <begin position="205"/>
        <end position="228"/>
    </location>
</feature>
<evidence type="ECO:0000256" key="8">
    <source>
        <dbReference type="SAM" id="MobiDB-lite"/>
    </source>
</evidence>
<proteinExistence type="inferred from homology"/>
<feature type="compositionally biased region" description="Low complexity" evidence="8">
    <location>
        <begin position="785"/>
        <end position="805"/>
    </location>
</feature>
<keyword evidence="6 9" id="KW-0472">Membrane</keyword>
<dbReference type="Proteomes" id="UP000621266">
    <property type="component" value="Unassembled WGS sequence"/>
</dbReference>
<feature type="transmembrane region" description="Helical" evidence="9">
    <location>
        <begin position="156"/>
        <end position="174"/>
    </location>
</feature>
<feature type="compositionally biased region" description="Basic and acidic residues" evidence="8">
    <location>
        <begin position="679"/>
        <end position="704"/>
    </location>
</feature>
<feature type="compositionally biased region" description="Low complexity" evidence="8">
    <location>
        <begin position="744"/>
        <end position="777"/>
    </location>
</feature>
<comment type="subcellular location">
    <subcellularLocation>
        <location evidence="1">Cell membrane</location>
        <topology evidence="1">Multi-pass membrane protein</topology>
    </subcellularLocation>
</comment>
<evidence type="ECO:0000256" key="4">
    <source>
        <dbReference type="ARBA" id="ARBA00022692"/>
    </source>
</evidence>
<evidence type="ECO:0000313" key="11">
    <source>
        <dbReference type="EMBL" id="KAF4405504.1"/>
    </source>
</evidence>
<evidence type="ECO:0000313" key="12">
    <source>
        <dbReference type="Proteomes" id="UP000621266"/>
    </source>
</evidence>
<keyword evidence="4 9" id="KW-0812">Transmembrane</keyword>
<feature type="transmembrane region" description="Helical" evidence="9">
    <location>
        <begin position="235"/>
        <end position="254"/>
    </location>
</feature>
<evidence type="ECO:0000256" key="5">
    <source>
        <dbReference type="ARBA" id="ARBA00022989"/>
    </source>
</evidence>
<feature type="transmembrane region" description="Helical" evidence="9">
    <location>
        <begin position="520"/>
        <end position="539"/>
    </location>
</feature>
<keyword evidence="2" id="KW-1003">Cell membrane</keyword>
<reference evidence="11 12" key="1">
    <citation type="submission" date="2019-10" db="EMBL/GenBank/DDBJ databases">
        <title>Streptomyces tenebrisbrunneis sp.nov., an endogenous actinomycete isolated from of Lycium ruthenicum.</title>
        <authorList>
            <person name="Ma L."/>
        </authorList>
    </citation>
    <scope>NUCLEOTIDE SEQUENCE [LARGE SCALE GENOMIC DNA]</scope>
    <source>
        <strain evidence="11 12">TRM 66187</strain>
    </source>
</reference>
<feature type="compositionally biased region" description="Low complexity" evidence="8">
    <location>
        <begin position="707"/>
        <end position="719"/>
    </location>
</feature>
<dbReference type="EMBL" id="WHPN01000416">
    <property type="protein sequence ID" value="KAF4405504.1"/>
    <property type="molecule type" value="Genomic_DNA"/>
</dbReference>
<evidence type="ECO:0000259" key="10">
    <source>
        <dbReference type="Pfam" id="PF14378"/>
    </source>
</evidence>
<evidence type="ECO:0000256" key="6">
    <source>
        <dbReference type="ARBA" id="ARBA00023136"/>
    </source>
</evidence>
<comment type="caution">
    <text evidence="11">The sequence shown here is derived from an EMBL/GenBank/DDBJ whole genome shotgun (WGS) entry which is preliminary data.</text>
</comment>
<dbReference type="InterPro" id="IPR018584">
    <property type="entry name" value="GT87"/>
</dbReference>
<feature type="compositionally biased region" description="Low complexity" evidence="8">
    <location>
        <begin position="827"/>
        <end position="840"/>
    </location>
</feature>
<accession>A0ABQ7F959</accession>
<organism evidence="11 12">
    <name type="scientific">Streptomyces lycii</name>
    <dbReference type="NCBI Taxonomy" id="2654337"/>
    <lineage>
        <taxon>Bacteria</taxon>
        <taxon>Bacillati</taxon>
        <taxon>Actinomycetota</taxon>
        <taxon>Actinomycetes</taxon>
        <taxon>Kitasatosporales</taxon>
        <taxon>Streptomycetaceae</taxon>
        <taxon>Streptomyces</taxon>
    </lineage>
</organism>
<keyword evidence="12" id="KW-1185">Reference proteome</keyword>
<dbReference type="InterPro" id="IPR026841">
    <property type="entry name" value="Aur1/Ipt1"/>
</dbReference>
<feature type="region of interest" description="Disordered" evidence="8">
    <location>
        <begin position="17"/>
        <end position="38"/>
    </location>
</feature>
<comment type="similarity">
    <text evidence="7">Belongs to the glycosyltransferase 87 family.</text>
</comment>
<evidence type="ECO:0000256" key="2">
    <source>
        <dbReference type="ARBA" id="ARBA00022475"/>
    </source>
</evidence>
<protein>
    <submittedName>
        <fullName evidence="11">DUF2029 domain-containing protein</fullName>
    </submittedName>
</protein>
<feature type="transmembrane region" description="Helical" evidence="9">
    <location>
        <begin position="129"/>
        <end position="150"/>
    </location>
</feature>
<feature type="transmembrane region" description="Helical" evidence="9">
    <location>
        <begin position="325"/>
        <end position="344"/>
    </location>
</feature>
<evidence type="ECO:0000256" key="7">
    <source>
        <dbReference type="ARBA" id="ARBA00024033"/>
    </source>
</evidence>
<feature type="region of interest" description="Disordered" evidence="8">
    <location>
        <begin position="679"/>
        <end position="840"/>
    </location>
</feature>
<sequence>MAAVRWPQGFLRLPGGRISGPAPARAEGERRGVANAQRRGPVWQPAESRTVITLGALWLLVALLAVRQAAAVLRLPPEERLTDLATWIGENGVLRAGDPLYDTGSFTGTPFAGLVFTPLTRAAEQSLGVVWTFGTLLLVAALGMVTARMLPGPSSRRAALFAVPAVIGLLVLSVPVRNTFALGQTGIVPVLLVLVAFLPRCSARTTGLLTGAAAALQPTVLLFAPLLWLTGRRRAAAVAAGTFAGCSALAWAAAPDDSWAYWLHHVAGAGLGAPADDLANQSLHGVLLRLGLQGPVEVVLFLALAAAVAVLGLRRAARYAADGQWLLAVALTGCVAVAVSPTAWQHQQLWILLAAVGRVGRRGADRLVWPVLVILVMTMHRDALMPNLQVVGFLGDNAPLFAALAAACAVPFLTRDVPEWRRPVPTSYATVPASRLRHVPLLRFWKQPLSRPNLVLELLLIRVGYWVYSYIRSQAPDGRALAEGHGWQILDIEAALRIDIEHWFNQVVARTGWLEAGMNFYYTTFHFLVPLSLLGWMYLRRPVMYRWARTSLAVATLLALIGFWAYPLAPPRLMPGLGFIDTAHGPQDLSNPDFGALTGISNQYAAMPSLHVGWSLWCAVVVWRLAPAWWGKLLGVLYPVLTTAVIVGTANHYLLDAAGGAVVVAAGFGLRHVLAGRTAEDRAPGDHRAAGERAAGDGTPDRTAKTPVAEAPAVEVSAVQGRAVEDRTAEGGAAGGPGTEHRPGGTSSAGRGTTAASPLTAGPRAGTPPAGRTPAGRTPGGTAGAGTAPVRKPAPGASGPGRSPDGPVPLPAPRPEGDAGPGPGSPAGPALAGSSTGQDD</sequence>
<feature type="transmembrane region" description="Helical" evidence="9">
    <location>
        <begin position="181"/>
        <end position="199"/>
    </location>
</feature>
<keyword evidence="3" id="KW-0808">Transferase</keyword>
<evidence type="ECO:0000256" key="3">
    <source>
        <dbReference type="ARBA" id="ARBA00022679"/>
    </source>
</evidence>
<evidence type="ECO:0000256" key="9">
    <source>
        <dbReference type="SAM" id="Phobius"/>
    </source>
</evidence>
<dbReference type="CDD" id="cd03386">
    <property type="entry name" value="PAP2_Aur1_like"/>
    <property type="match status" value="1"/>
</dbReference>
<evidence type="ECO:0000256" key="1">
    <source>
        <dbReference type="ARBA" id="ARBA00004651"/>
    </source>
</evidence>
<dbReference type="Pfam" id="PF14378">
    <property type="entry name" value="PAP2_3"/>
    <property type="match status" value="1"/>
</dbReference>
<dbReference type="PANTHER" id="PTHR31310:SF7">
    <property type="entry name" value="PA-PHOSPHATASE RELATED-FAMILY PROTEIN DDB_G0268928"/>
    <property type="match status" value="1"/>
</dbReference>